<gene>
    <name evidence="8" type="ORF">TNCT_508581</name>
</gene>
<dbReference type="PANTHER" id="PTHR11662:SF399">
    <property type="entry name" value="FI19708P1-RELATED"/>
    <property type="match status" value="1"/>
</dbReference>
<dbReference type="GO" id="GO:0022857">
    <property type="term" value="F:transmembrane transporter activity"/>
    <property type="evidence" value="ECO:0007669"/>
    <property type="project" value="InterPro"/>
</dbReference>
<keyword evidence="2 6" id="KW-0812">Transmembrane</keyword>
<proteinExistence type="predicted"/>
<feature type="transmembrane region" description="Helical" evidence="6">
    <location>
        <begin position="7"/>
        <end position="29"/>
    </location>
</feature>
<sequence>MYSRGTISGIMNTFGALSGAIIPTAVGYLTKNSQTMQEWSIIFYFSAALCTVAGIIFIILGSSEKQPWNNPPEESMSPEGPRVSYVASSNKAGLQPNKWEDVLLQESSDDIDLSTYPGKAKMFDDRPWRTDSFPDLRDDDEPSVVLKK</sequence>
<organism evidence="8 9">
    <name type="scientific">Trichonephila clavata</name>
    <name type="common">Joro spider</name>
    <name type="synonym">Nephila clavata</name>
    <dbReference type="NCBI Taxonomy" id="2740835"/>
    <lineage>
        <taxon>Eukaryota</taxon>
        <taxon>Metazoa</taxon>
        <taxon>Ecdysozoa</taxon>
        <taxon>Arthropoda</taxon>
        <taxon>Chelicerata</taxon>
        <taxon>Arachnida</taxon>
        <taxon>Araneae</taxon>
        <taxon>Araneomorphae</taxon>
        <taxon>Entelegynae</taxon>
        <taxon>Araneoidea</taxon>
        <taxon>Nephilidae</taxon>
        <taxon>Trichonephila</taxon>
    </lineage>
</organism>
<feature type="domain" description="Major facilitator superfamily (MFS) profile" evidence="7">
    <location>
        <begin position="1"/>
        <end position="65"/>
    </location>
</feature>
<feature type="region of interest" description="Disordered" evidence="5">
    <location>
        <begin position="67"/>
        <end position="87"/>
    </location>
</feature>
<dbReference type="EMBL" id="BMAO01008019">
    <property type="protein sequence ID" value="GFR20165.1"/>
    <property type="molecule type" value="Genomic_DNA"/>
</dbReference>
<evidence type="ECO:0000256" key="3">
    <source>
        <dbReference type="ARBA" id="ARBA00022989"/>
    </source>
</evidence>
<evidence type="ECO:0000256" key="2">
    <source>
        <dbReference type="ARBA" id="ARBA00022692"/>
    </source>
</evidence>
<comment type="caution">
    <text evidence="8">The sequence shown here is derived from an EMBL/GenBank/DDBJ whole genome shotgun (WGS) entry which is preliminary data.</text>
</comment>
<dbReference type="Proteomes" id="UP000887116">
    <property type="component" value="Unassembled WGS sequence"/>
</dbReference>
<protein>
    <recommendedName>
        <fullName evidence="7">Major facilitator superfamily (MFS) profile domain-containing protein</fullName>
    </recommendedName>
</protein>
<evidence type="ECO:0000313" key="9">
    <source>
        <dbReference type="Proteomes" id="UP000887116"/>
    </source>
</evidence>
<evidence type="ECO:0000256" key="4">
    <source>
        <dbReference type="ARBA" id="ARBA00023136"/>
    </source>
</evidence>
<evidence type="ECO:0000259" key="7">
    <source>
        <dbReference type="PROSITE" id="PS50850"/>
    </source>
</evidence>
<dbReference type="GO" id="GO:0006820">
    <property type="term" value="P:monoatomic anion transport"/>
    <property type="evidence" value="ECO:0007669"/>
    <property type="project" value="TreeGrafter"/>
</dbReference>
<feature type="compositionally biased region" description="Basic and acidic residues" evidence="5">
    <location>
        <begin position="121"/>
        <end position="136"/>
    </location>
</feature>
<dbReference type="PROSITE" id="PS50850">
    <property type="entry name" value="MFS"/>
    <property type="match status" value="1"/>
</dbReference>
<dbReference type="InterPro" id="IPR020846">
    <property type="entry name" value="MFS_dom"/>
</dbReference>
<accession>A0A8X6HDS6</accession>
<dbReference type="AlphaFoldDB" id="A0A8X6HDS6"/>
<feature type="region of interest" description="Disordered" evidence="5">
    <location>
        <begin position="111"/>
        <end position="148"/>
    </location>
</feature>
<evidence type="ECO:0000256" key="1">
    <source>
        <dbReference type="ARBA" id="ARBA00004141"/>
    </source>
</evidence>
<comment type="subcellular location">
    <subcellularLocation>
        <location evidence="1">Membrane</location>
        <topology evidence="1">Multi-pass membrane protein</topology>
    </subcellularLocation>
</comment>
<keyword evidence="3 6" id="KW-1133">Transmembrane helix</keyword>
<reference evidence="8" key="1">
    <citation type="submission" date="2020-07" db="EMBL/GenBank/DDBJ databases">
        <title>Multicomponent nature underlies the extraordinary mechanical properties of spider dragline silk.</title>
        <authorList>
            <person name="Kono N."/>
            <person name="Nakamura H."/>
            <person name="Mori M."/>
            <person name="Yoshida Y."/>
            <person name="Ohtoshi R."/>
            <person name="Malay A.D."/>
            <person name="Moran D.A.P."/>
            <person name="Tomita M."/>
            <person name="Numata K."/>
            <person name="Arakawa K."/>
        </authorList>
    </citation>
    <scope>NUCLEOTIDE SEQUENCE</scope>
</reference>
<keyword evidence="9" id="KW-1185">Reference proteome</keyword>
<evidence type="ECO:0000256" key="5">
    <source>
        <dbReference type="SAM" id="MobiDB-lite"/>
    </source>
</evidence>
<name>A0A8X6HDS6_TRICU</name>
<dbReference type="GO" id="GO:0016020">
    <property type="term" value="C:membrane"/>
    <property type="evidence" value="ECO:0007669"/>
    <property type="project" value="UniProtKB-SubCell"/>
</dbReference>
<evidence type="ECO:0000256" key="6">
    <source>
        <dbReference type="SAM" id="Phobius"/>
    </source>
</evidence>
<dbReference type="InterPro" id="IPR036259">
    <property type="entry name" value="MFS_trans_sf"/>
</dbReference>
<dbReference type="Gene3D" id="1.20.1250.20">
    <property type="entry name" value="MFS general substrate transporter like domains"/>
    <property type="match status" value="1"/>
</dbReference>
<dbReference type="OrthoDB" id="2985014at2759"/>
<feature type="transmembrane region" description="Helical" evidence="6">
    <location>
        <begin position="41"/>
        <end position="60"/>
    </location>
</feature>
<keyword evidence="4 6" id="KW-0472">Membrane</keyword>
<dbReference type="SUPFAM" id="SSF103473">
    <property type="entry name" value="MFS general substrate transporter"/>
    <property type="match status" value="1"/>
</dbReference>
<dbReference type="PANTHER" id="PTHR11662">
    <property type="entry name" value="SOLUTE CARRIER FAMILY 17"/>
    <property type="match status" value="1"/>
</dbReference>
<evidence type="ECO:0000313" key="8">
    <source>
        <dbReference type="EMBL" id="GFR20165.1"/>
    </source>
</evidence>
<dbReference type="InterPro" id="IPR050382">
    <property type="entry name" value="MFS_Na/Anion_cotransporter"/>
</dbReference>